<evidence type="ECO:0000313" key="5">
    <source>
        <dbReference type="Proteomes" id="UP000006073"/>
    </source>
</evidence>
<dbReference type="Pfam" id="PF18962">
    <property type="entry name" value="Por_Secre_tail"/>
    <property type="match status" value="1"/>
</dbReference>
<proteinExistence type="predicted"/>
<keyword evidence="2" id="KW-0732">Signal</keyword>
<reference evidence="4 5" key="1">
    <citation type="journal article" date="2013" name="Genome Announc.">
        <title>Draft Genome Sequence of Indibacter alkaliphilus Strain LW1T, Isolated from Lonar Lake, a Haloalkaline Lake in the Buldana District of Maharashtra, India.</title>
        <authorList>
            <person name="Singh A."/>
            <person name="Kumar Jangir P."/>
            <person name="Sharma R."/>
            <person name="Singh A."/>
            <person name="Kumar Pinnaka A."/>
            <person name="Shivaji S."/>
        </authorList>
    </citation>
    <scope>NUCLEOTIDE SEQUENCE [LARGE SCALE GENOMIC DNA]</scope>
    <source>
        <strain evidence="5">CCUG 57479 / KCTC 22604 / LW1</strain>
    </source>
</reference>
<dbReference type="EMBL" id="ALWO02000035">
    <property type="protein sequence ID" value="EOZ96341.1"/>
    <property type="molecule type" value="Genomic_DNA"/>
</dbReference>
<comment type="caution">
    <text evidence="4">The sequence shown here is derived from an EMBL/GenBank/DDBJ whole genome shotgun (WGS) entry which is preliminary data.</text>
</comment>
<evidence type="ECO:0000256" key="1">
    <source>
        <dbReference type="ARBA" id="ARBA00022737"/>
    </source>
</evidence>
<dbReference type="STRING" id="1189612.A33Q_2462"/>
<evidence type="ECO:0000256" key="2">
    <source>
        <dbReference type="SAM" id="SignalP"/>
    </source>
</evidence>
<sequence length="911" mass="97957">MKAKLLLIFMFVGVLVFAAFDSSEPGWVGPQYPEGEEPTVSTDKDDYVPGEIAYISGSGWALDTRVDIILEETPYQGHDEAFSVNVNPDGTWVYEFQIDERHLGVEFHLFATGNNTEYVAETFFTDGQTRFAVSGLPSASISVLYSVGSDALNLSQSITSNSSGSGQTNNFFISTSSQVYFEFPTSVTNTFGEIYNLVSASTSSPFISPNSQITITGFYEIEGGSGGLTVTAPECALGGEFTVSYTPSSGPSVTETRSTPFSFNARKNTSYTISSIQGEVNGNTYTGAISLSGTTPNTNDFEVEIFLEYEDDEDPTIADLPSDITVSNDAGVCGAEVSWTAPTAEDNCEGSTIAQTGGPASGSVFPVGTTTVTYTATDASNNTSSASFTVTVTDDEDPVVLVKNYSLQLDDTGNAMLELSDINNGSNDNCTPDEDLTYVLSKTSFTCADQGENTVTLTVTDASGNSSSAQAIVTVLAPITPIEVTIASTVIKNSNGNVVIFYNAASSLGLPSSTTLSAAGIPNSYTGLTYQWFVADIRLDDISSSNPGNFVPVGGNSSSLVVSASGDFVRTYKLVVNSDAGCVAEDMISVISVEASCNAGNSKVKKVQVCHVPPGNPNNRKTICVNENAVDALLTNSPGSFIGSCNVDYRLEMEMEELVQEMNSKLIEVKWNEAPANVSKALQQISQEVFAKHRPVITWSLDGFDPLQPGIYQVNGQFEDERFQFLKSALNANVMVLDKPLAQDILISNNMLQADIQSGTVVAELSTLDPSDRIHTYQLSGHPDFELRDNLLIWVGEGRPELKMTITVSSTDRLDQTIQREFQLHREIKPSSMVIYPNPATKFSNILVNINEPGTVSLVIYDAAGRIIHSEETYEESIFERRVELDGISSGLYHVIVKVGNQVISGRLVKD</sequence>
<keyword evidence="1" id="KW-0677">Repeat</keyword>
<accession>S2DW67</accession>
<organism evidence="4 5">
    <name type="scientific">Indibacter alkaliphilus (strain CCUG 57479 / KCTC 22604 / LW1)</name>
    <dbReference type="NCBI Taxonomy" id="1189612"/>
    <lineage>
        <taxon>Bacteria</taxon>
        <taxon>Pseudomonadati</taxon>
        <taxon>Bacteroidota</taxon>
        <taxon>Cytophagia</taxon>
        <taxon>Cytophagales</taxon>
        <taxon>Cyclobacteriaceae</taxon>
    </lineage>
</organism>
<dbReference type="eggNOG" id="COG2866">
    <property type="taxonomic scope" value="Bacteria"/>
</dbReference>
<dbReference type="AlphaFoldDB" id="S2DW67"/>
<dbReference type="RefSeq" id="WP_016255118.1">
    <property type="nucleotide sequence ID" value="NZ_ALWO02000035.1"/>
</dbReference>
<dbReference type="Gene3D" id="2.60.40.10">
    <property type="entry name" value="Immunoglobulins"/>
    <property type="match status" value="2"/>
</dbReference>
<dbReference type="NCBIfam" id="TIGR04183">
    <property type="entry name" value="Por_Secre_tail"/>
    <property type="match status" value="1"/>
</dbReference>
<evidence type="ECO:0000313" key="4">
    <source>
        <dbReference type="EMBL" id="EOZ96341.1"/>
    </source>
</evidence>
<evidence type="ECO:0000259" key="3">
    <source>
        <dbReference type="PROSITE" id="PS50825"/>
    </source>
</evidence>
<name>S2DW67_INDAL</name>
<dbReference type="OrthoDB" id="818293at2"/>
<feature type="domain" description="HYR" evidence="3">
    <location>
        <begin position="310"/>
        <end position="394"/>
    </location>
</feature>
<feature type="signal peptide" evidence="2">
    <location>
        <begin position="1"/>
        <end position="18"/>
    </location>
</feature>
<protein>
    <submittedName>
        <fullName evidence="4">Cell wall associated biofilm protein</fullName>
    </submittedName>
</protein>
<feature type="chain" id="PRO_5004507996" evidence="2">
    <location>
        <begin position="19"/>
        <end position="911"/>
    </location>
</feature>
<dbReference type="Proteomes" id="UP000006073">
    <property type="component" value="Unassembled WGS sequence"/>
</dbReference>
<gene>
    <name evidence="4" type="ORF">A33Q_2462</name>
</gene>
<keyword evidence="5" id="KW-1185">Reference proteome</keyword>
<dbReference type="InterPro" id="IPR026444">
    <property type="entry name" value="Secre_tail"/>
</dbReference>
<dbReference type="Pfam" id="PF02494">
    <property type="entry name" value="HYR"/>
    <property type="match status" value="1"/>
</dbReference>
<dbReference type="PROSITE" id="PS50825">
    <property type="entry name" value="HYR"/>
    <property type="match status" value="1"/>
</dbReference>
<dbReference type="InterPro" id="IPR003410">
    <property type="entry name" value="HYR_dom"/>
</dbReference>
<dbReference type="PANTHER" id="PTHR24273:SF32">
    <property type="entry name" value="HYALIN"/>
    <property type="match status" value="1"/>
</dbReference>
<dbReference type="PANTHER" id="PTHR24273">
    <property type="entry name" value="FI04643P-RELATED"/>
    <property type="match status" value="1"/>
</dbReference>
<dbReference type="InterPro" id="IPR013783">
    <property type="entry name" value="Ig-like_fold"/>
</dbReference>